<dbReference type="Proteomes" id="UP000601055">
    <property type="component" value="Unassembled WGS sequence"/>
</dbReference>
<name>A0A923DWM5_9SPHI</name>
<dbReference type="PROSITE" id="PS51257">
    <property type="entry name" value="PROKAR_LIPOPROTEIN"/>
    <property type="match status" value="1"/>
</dbReference>
<dbReference type="Gene3D" id="2.60.40.1930">
    <property type="match status" value="1"/>
</dbReference>
<keyword evidence="1" id="KW-0732">Signal</keyword>
<evidence type="ECO:0000256" key="1">
    <source>
        <dbReference type="SAM" id="SignalP"/>
    </source>
</evidence>
<keyword evidence="3" id="KW-1185">Reference proteome</keyword>
<reference evidence="2" key="1">
    <citation type="submission" date="2019-11" db="EMBL/GenBank/DDBJ databases">
        <title>Description of Pedobacter sp. LMG 31464T.</title>
        <authorList>
            <person name="Carlier A."/>
            <person name="Qi S."/>
            <person name="Vandamme P."/>
        </authorList>
    </citation>
    <scope>NUCLEOTIDE SEQUENCE</scope>
    <source>
        <strain evidence="2">LMG 31464</strain>
    </source>
</reference>
<gene>
    <name evidence="2" type="ORF">GM921_07500</name>
</gene>
<evidence type="ECO:0008006" key="4">
    <source>
        <dbReference type="Google" id="ProtNLM"/>
    </source>
</evidence>
<proteinExistence type="predicted"/>
<organism evidence="2 3">
    <name type="scientific">Pedobacter planticolens</name>
    <dbReference type="NCBI Taxonomy" id="2679964"/>
    <lineage>
        <taxon>Bacteria</taxon>
        <taxon>Pseudomonadati</taxon>
        <taxon>Bacteroidota</taxon>
        <taxon>Sphingobacteriia</taxon>
        <taxon>Sphingobacteriales</taxon>
        <taxon>Sphingobacteriaceae</taxon>
        <taxon>Pedobacter</taxon>
    </lineage>
</organism>
<protein>
    <recommendedName>
        <fullName evidence="4">MG2 domain-containing protein</fullName>
    </recommendedName>
</protein>
<dbReference type="AlphaFoldDB" id="A0A923DWM5"/>
<dbReference type="SUPFAM" id="SSF49464">
    <property type="entry name" value="Carboxypeptidase regulatory domain-like"/>
    <property type="match status" value="1"/>
</dbReference>
<feature type="signal peptide" evidence="1">
    <location>
        <begin position="1"/>
        <end position="23"/>
    </location>
</feature>
<dbReference type="InterPro" id="IPR008969">
    <property type="entry name" value="CarboxyPept-like_regulatory"/>
</dbReference>
<dbReference type="RefSeq" id="WP_182921973.1">
    <property type="nucleotide sequence ID" value="NZ_WNXD01000001.1"/>
</dbReference>
<comment type="caution">
    <text evidence="2">The sequence shown here is derived from an EMBL/GenBank/DDBJ whole genome shotgun (WGS) entry which is preliminary data.</text>
</comment>
<evidence type="ECO:0000313" key="2">
    <source>
        <dbReference type="EMBL" id="MBB2145322.1"/>
    </source>
</evidence>
<evidence type="ECO:0000313" key="3">
    <source>
        <dbReference type="Proteomes" id="UP000601055"/>
    </source>
</evidence>
<sequence length="836" mass="93857">MTKTTRVWLIAILLTLSCLSSYAQNSSSDQKNNKKDTLNFGPEKLYLQFDKSTYIMPDTIWFKAYLVNASTLDNTGPSGLIHTELIDESGRIVASKAFNTILGVTWGSYKIDKEQMSSGNYTFRAYTNWMQNFGSEFFFIKKITILNADTTKELKSKQDLLLIKPAVPKIAKKPENNTKIDIQFLPEGGNLLADKPQRIGFKAVAINGKGLLIAGGIYTEKGDKVVDFKSNTKGMGYFSMVPNSGINYVAKVVVNQENYTINLPKATTSGASLLVNNRFQSDSIGVRIFSELKDQEITIVAKSRGIIYYSVALQPNIKITGLMIPKSNLPSGVCQIALLDATGKTLNERAFFVNHHDQLKISTEQNFQTYKPRDKISLAIRINTKSNEPVASTFSVAVTDDDLTQGVQSENNILSYLLLSSDLKEHIENPISYFENDNEQTHADLEALMLTQGWVKYNWEPSKNIAFKPEKTYTITGSVINGLNNPYPSAKVSLMNHKSYVFANALTDQEGRFSFDKFPPIEKTALTIRALNSNDKKGSLAIRLDEFKAADFKPATDENSNVEIAQISNHIMSIKQQELNYLEGIGLREVEIKGVKKVEASKNLNGSGIADLVLDKEIIDKDTKQSVLDLLRRNIKGFNARPQRSSSGIISQNIEYHYQNFYLKFIIDGIDLDINYDAFSNPQPNQHFNFINEYLDQFMKADDIKGIELMFSPSKANRYRSAYGANSTDIAFIEITTKSGSGPYTKKYANVVRLQAQPYGERRVFYSPLYTPENVNSAKPDFRSTVFWQPNLVTGDDGITDISFYATDRKGTYTVWLEGTDMLGHFGYKTMKLTIN</sequence>
<accession>A0A923DWM5</accession>
<feature type="chain" id="PRO_5037817706" description="MG2 domain-containing protein" evidence="1">
    <location>
        <begin position="24"/>
        <end position="836"/>
    </location>
</feature>
<dbReference type="EMBL" id="WNXD01000001">
    <property type="protein sequence ID" value="MBB2145322.1"/>
    <property type="molecule type" value="Genomic_DNA"/>
</dbReference>